<protein>
    <submittedName>
        <fullName evidence="3">SUMF1/EgtB/PvdO family nonheme iron enzyme</fullName>
    </submittedName>
</protein>
<name>A0ABU7H0H1_9SPHI</name>
<dbReference type="InterPro" id="IPR016187">
    <property type="entry name" value="CTDL_fold"/>
</dbReference>
<dbReference type="PANTHER" id="PTHR23150">
    <property type="entry name" value="SULFATASE MODIFYING FACTOR 1, 2"/>
    <property type="match status" value="1"/>
</dbReference>
<evidence type="ECO:0000313" key="3">
    <source>
        <dbReference type="EMBL" id="MEE1884825.1"/>
    </source>
</evidence>
<evidence type="ECO:0000256" key="1">
    <source>
        <dbReference type="SAM" id="SignalP"/>
    </source>
</evidence>
<reference evidence="3 4" key="1">
    <citation type="submission" date="2024-01" db="EMBL/GenBank/DDBJ databases">
        <title>Pedobacter sp. nov., isolated from oil-contaminated soil.</title>
        <authorList>
            <person name="Le N.T.T."/>
        </authorList>
    </citation>
    <scope>NUCLEOTIDE SEQUENCE [LARGE SCALE GENOMIC DNA]</scope>
    <source>
        <strain evidence="3 4">VNH31</strain>
    </source>
</reference>
<evidence type="ECO:0000313" key="4">
    <source>
        <dbReference type="Proteomes" id="UP001337681"/>
    </source>
</evidence>
<dbReference type="Pfam" id="PF03781">
    <property type="entry name" value="FGE-sulfatase"/>
    <property type="match status" value="2"/>
</dbReference>
<dbReference type="Gene3D" id="3.90.1580.10">
    <property type="entry name" value="paralog of FGE (formylglycine-generating enzyme)"/>
    <property type="match status" value="2"/>
</dbReference>
<feature type="domain" description="Sulfatase-modifying factor enzyme-like" evidence="2">
    <location>
        <begin position="232"/>
        <end position="416"/>
    </location>
</feature>
<gene>
    <name evidence="3" type="ORF">VRU49_05250</name>
</gene>
<keyword evidence="1" id="KW-0732">Signal</keyword>
<proteinExistence type="predicted"/>
<keyword evidence="4" id="KW-1185">Reference proteome</keyword>
<organism evidence="3 4">
    <name type="scientific">Pedobacter flavus</name>
    <dbReference type="NCBI Taxonomy" id="3113906"/>
    <lineage>
        <taxon>Bacteria</taxon>
        <taxon>Pseudomonadati</taxon>
        <taxon>Bacteroidota</taxon>
        <taxon>Sphingobacteriia</taxon>
        <taxon>Sphingobacteriales</taxon>
        <taxon>Sphingobacteriaceae</taxon>
        <taxon>Pedobacter</taxon>
    </lineage>
</organism>
<dbReference type="InterPro" id="IPR005532">
    <property type="entry name" value="SUMF_dom"/>
</dbReference>
<sequence>MKKHVIYLALATVLFSSCASMVGVNPSQNYRSVTPPVPGQVFIPAGTFDLGAGEDPVVFDQFSQNRKVSVASFFIDANEVTNNEYREFVNWVRDSIAITNFVSNKDQFLVKSKSKVSSTNDLKSIDWKLVTTGKLLWSKSSRKKNPKLDEMFFKQDHLFNKKGDLDTRILNFSYGVFDYNEAYKNRDNLAKTREDFIVRDTINVYPDTTVWIKDFENLGNDLMVKDYFSNPKFGNYPVVGVSWKQAKAYTIWKTEKINREYKGTKRKPIEIRLPTEAEWEYAARGGLEGKNYPWGNELHGPKDCVMANYKLAPGNYVADGGLFTKPSKSYGANNYGLYNMAGNVAEWTENVYSSSPQATAIDLNPRIVSANGSGLQASKRVVKGGSWRDASYFIRNASRTFEDENVARSYIGFRTVMSASLEQSIKK</sequence>
<feature type="signal peptide" evidence="1">
    <location>
        <begin position="1"/>
        <end position="22"/>
    </location>
</feature>
<comment type="caution">
    <text evidence="3">The sequence shown here is derived from an EMBL/GenBank/DDBJ whole genome shotgun (WGS) entry which is preliminary data.</text>
</comment>
<dbReference type="PROSITE" id="PS51257">
    <property type="entry name" value="PROKAR_LIPOPROTEIN"/>
    <property type="match status" value="1"/>
</dbReference>
<accession>A0ABU7H0H1</accession>
<dbReference type="InterPro" id="IPR042095">
    <property type="entry name" value="SUMF_sf"/>
</dbReference>
<dbReference type="PANTHER" id="PTHR23150:SF19">
    <property type="entry name" value="FORMYLGLYCINE-GENERATING ENZYME"/>
    <property type="match status" value="1"/>
</dbReference>
<evidence type="ECO:0000259" key="2">
    <source>
        <dbReference type="Pfam" id="PF03781"/>
    </source>
</evidence>
<dbReference type="InterPro" id="IPR051043">
    <property type="entry name" value="Sulfatase_Mod_Factor_Kinase"/>
</dbReference>
<dbReference type="SUPFAM" id="SSF56436">
    <property type="entry name" value="C-type lectin-like"/>
    <property type="match status" value="1"/>
</dbReference>
<feature type="domain" description="Sulfatase-modifying factor enzyme-like" evidence="2">
    <location>
        <begin position="37"/>
        <end position="103"/>
    </location>
</feature>
<feature type="chain" id="PRO_5045373075" evidence="1">
    <location>
        <begin position="23"/>
        <end position="427"/>
    </location>
</feature>
<dbReference type="EMBL" id="JAZDQU010000001">
    <property type="protein sequence ID" value="MEE1884825.1"/>
    <property type="molecule type" value="Genomic_DNA"/>
</dbReference>
<dbReference type="Proteomes" id="UP001337681">
    <property type="component" value="Unassembled WGS sequence"/>
</dbReference>
<dbReference type="RefSeq" id="WP_330145735.1">
    <property type="nucleotide sequence ID" value="NZ_JAZDQU010000001.1"/>
</dbReference>